<dbReference type="OrthoDB" id="2455568at2"/>
<evidence type="ECO:0000256" key="1">
    <source>
        <dbReference type="SAM" id="Phobius"/>
    </source>
</evidence>
<sequence length="105" mass="11843">MKEIYKYLLGLVAVIAIVFGFVQYQLHSTEKAVQNYLLENEGLSAMNIETEPFIANLAGDKNWMVSVKVDDDAKTYSYFLNNKGNVVLESYVENGVVKVVNQVMN</sequence>
<feature type="transmembrane region" description="Helical" evidence="1">
    <location>
        <begin position="7"/>
        <end position="26"/>
    </location>
</feature>
<dbReference type="RefSeq" id="WP_124764210.1">
    <property type="nucleotide sequence ID" value="NZ_JAFBDY010000006.1"/>
</dbReference>
<gene>
    <name evidence="2" type="ORF">EBB45_09285</name>
</gene>
<dbReference type="AlphaFoldDB" id="A0A3N9USC6"/>
<reference evidence="2 3" key="1">
    <citation type="journal article" date="2013" name="J. Microbiol.">
        <title>Lysinibacillus chungkukjangi sp. nov., isolated from Chungkukjang, Korean fermented soybean food.</title>
        <authorList>
            <person name="Kim S.J."/>
            <person name="Jang Y.H."/>
            <person name="Hamada M."/>
            <person name="Ahn J.H."/>
            <person name="Weon H.Y."/>
            <person name="Suzuki K."/>
            <person name="Whang K.S."/>
            <person name="Kwon S.W."/>
        </authorList>
    </citation>
    <scope>NUCLEOTIDE SEQUENCE [LARGE SCALE GENOMIC DNA]</scope>
    <source>
        <strain evidence="2 3">MCCC 1A12701</strain>
    </source>
</reference>
<dbReference type="Proteomes" id="UP000274033">
    <property type="component" value="Unassembled WGS sequence"/>
</dbReference>
<keyword evidence="1" id="KW-0472">Membrane</keyword>
<organism evidence="2 3">
    <name type="scientific">Lysinibacillus composti</name>
    <dbReference type="NCBI Taxonomy" id="720633"/>
    <lineage>
        <taxon>Bacteria</taxon>
        <taxon>Bacillati</taxon>
        <taxon>Bacillota</taxon>
        <taxon>Bacilli</taxon>
        <taxon>Bacillales</taxon>
        <taxon>Bacillaceae</taxon>
        <taxon>Lysinibacillus</taxon>
    </lineage>
</organism>
<evidence type="ECO:0008006" key="4">
    <source>
        <dbReference type="Google" id="ProtNLM"/>
    </source>
</evidence>
<comment type="caution">
    <text evidence="2">The sequence shown here is derived from an EMBL/GenBank/DDBJ whole genome shotgun (WGS) entry which is preliminary data.</text>
</comment>
<keyword evidence="1" id="KW-0812">Transmembrane</keyword>
<dbReference type="EMBL" id="RRCT01000007">
    <property type="protein sequence ID" value="RQW74786.1"/>
    <property type="molecule type" value="Genomic_DNA"/>
</dbReference>
<evidence type="ECO:0000313" key="2">
    <source>
        <dbReference type="EMBL" id="RQW74786.1"/>
    </source>
</evidence>
<keyword evidence="1" id="KW-1133">Transmembrane helix</keyword>
<protein>
    <recommendedName>
        <fullName evidence="4">DUF3139 domain-containing protein</fullName>
    </recommendedName>
</protein>
<evidence type="ECO:0000313" key="3">
    <source>
        <dbReference type="Proteomes" id="UP000274033"/>
    </source>
</evidence>
<proteinExistence type="predicted"/>
<accession>A0A3N9USC6</accession>
<name>A0A3N9USC6_9BACI</name>
<keyword evidence="3" id="KW-1185">Reference proteome</keyword>